<dbReference type="AlphaFoldDB" id="A0A2P5CUN3"/>
<accession>A0A2P5CUN3</accession>
<protein>
    <recommendedName>
        <fullName evidence="4">Retrotransposon gag domain-containing protein</fullName>
    </recommendedName>
</protein>
<feature type="compositionally biased region" description="Low complexity" evidence="1">
    <location>
        <begin position="185"/>
        <end position="202"/>
    </location>
</feature>
<evidence type="ECO:0000313" key="3">
    <source>
        <dbReference type="Proteomes" id="UP000237105"/>
    </source>
</evidence>
<dbReference type="EMBL" id="JXTB01000093">
    <property type="protein sequence ID" value="PON64769.1"/>
    <property type="molecule type" value="Genomic_DNA"/>
</dbReference>
<organism evidence="2 3">
    <name type="scientific">Parasponia andersonii</name>
    <name type="common">Sponia andersonii</name>
    <dbReference type="NCBI Taxonomy" id="3476"/>
    <lineage>
        <taxon>Eukaryota</taxon>
        <taxon>Viridiplantae</taxon>
        <taxon>Streptophyta</taxon>
        <taxon>Embryophyta</taxon>
        <taxon>Tracheophyta</taxon>
        <taxon>Spermatophyta</taxon>
        <taxon>Magnoliopsida</taxon>
        <taxon>eudicotyledons</taxon>
        <taxon>Gunneridae</taxon>
        <taxon>Pentapetalae</taxon>
        <taxon>rosids</taxon>
        <taxon>fabids</taxon>
        <taxon>Rosales</taxon>
        <taxon>Cannabaceae</taxon>
        <taxon>Parasponia</taxon>
    </lineage>
</organism>
<dbReference type="OrthoDB" id="1433902at2759"/>
<sequence length="241" mass="27273">MSQAIQRIPGLTRRPTLENDRSKSFKGFCKLNPPNFYRGHDLIASLRWLREVQKKFDTLVVPAEFGVSFAIGQYAHNDHVNKMLKQFTNLRQGSMIVDEYYVRFVKLSQYAYTPESHSRPLVIHFRTNLRPEIRTRFKLFPITTLIETYGTTQKIEANLISDRGTASGYKGKGYLTPQASGTQRGYGQSNNSTSGSSSSYQGKGRGNKEKEKALAYAITGTEGYDQPGPRVVESMILLYHS</sequence>
<name>A0A2P5CUN3_PARAD</name>
<gene>
    <name evidence="2" type="ORF">PanWU01x14_122440</name>
</gene>
<evidence type="ECO:0008006" key="4">
    <source>
        <dbReference type="Google" id="ProtNLM"/>
    </source>
</evidence>
<evidence type="ECO:0000313" key="2">
    <source>
        <dbReference type="EMBL" id="PON64769.1"/>
    </source>
</evidence>
<proteinExistence type="predicted"/>
<dbReference type="Proteomes" id="UP000237105">
    <property type="component" value="Unassembled WGS sequence"/>
</dbReference>
<feature type="region of interest" description="Disordered" evidence="1">
    <location>
        <begin position="171"/>
        <end position="208"/>
    </location>
</feature>
<evidence type="ECO:0000256" key="1">
    <source>
        <dbReference type="SAM" id="MobiDB-lite"/>
    </source>
</evidence>
<keyword evidence="3" id="KW-1185">Reference proteome</keyword>
<reference evidence="3" key="1">
    <citation type="submission" date="2016-06" db="EMBL/GenBank/DDBJ databases">
        <title>Parallel loss of symbiosis genes in relatives of nitrogen-fixing non-legume Parasponia.</title>
        <authorList>
            <person name="Van Velzen R."/>
            <person name="Holmer R."/>
            <person name="Bu F."/>
            <person name="Rutten L."/>
            <person name="Van Zeijl A."/>
            <person name="Liu W."/>
            <person name="Santuari L."/>
            <person name="Cao Q."/>
            <person name="Sharma T."/>
            <person name="Shen D."/>
            <person name="Roswanjaya Y."/>
            <person name="Wardhani T."/>
            <person name="Kalhor M.S."/>
            <person name="Jansen J."/>
            <person name="Van den Hoogen J."/>
            <person name="Gungor B."/>
            <person name="Hartog M."/>
            <person name="Hontelez J."/>
            <person name="Verver J."/>
            <person name="Yang W.-C."/>
            <person name="Schijlen E."/>
            <person name="Repin R."/>
            <person name="Schilthuizen M."/>
            <person name="Schranz E."/>
            <person name="Heidstra R."/>
            <person name="Miyata K."/>
            <person name="Fedorova E."/>
            <person name="Kohlen W."/>
            <person name="Bisseling T."/>
            <person name="Smit S."/>
            <person name="Geurts R."/>
        </authorList>
    </citation>
    <scope>NUCLEOTIDE SEQUENCE [LARGE SCALE GENOMIC DNA]</scope>
    <source>
        <strain evidence="3">cv. WU1-14</strain>
    </source>
</reference>
<comment type="caution">
    <text evidence="2">The sequence shown here is derived from an EMBL/GenBank/DDBJ whole genome shotgun (WGS) entry which is preliminary data.</text>
</comment>